<dbReference type="Pfam" id="PF01826">
    <property type="entry name" value="TIL"/>
    <property type="match status" value="1"/>
</dbReference>
<sequence>MGLLFFPATPPTPEICDEDEQYYECIPSCSRTCKALTRNPPIFCNQLCISGCFCKEGLYQNDDGSCVPLSSVPMHPHPLHFHQNHLSSADRMNNITLTVPLVARERVRRITIQEFTTVPCAKLVVGASRDWSRGAMASVCPHLNAVFHPQFHPLPPVDLMKSSIAAFPTAAIPVLLTTKRTWHVLCTADLAVSASKEWSRMTTDNAFRYHSVKVQLPVVSYREYF</sequence>
<evidence type="ECO:0000313" key="4">
    <source>
        <dbReference type="EMBL" id="GFY63526.1"/>
    </source>
</evidence>
<keyword evidence="1" id="KW-0646">Protease inhibitor</keyword>
<gene>
    <name evidence="4" type="primary">AVEN_91085_1</name>
    <name evidence="4" type="ORF">TNIN_339631</name>
</gene>
<dbReference type="InterPro" id="IPR002919">
    <property type="entry name" value="TIL_dom"/>
</dbReference>
<dbReference type="InterPro" id="IPR051368">
    <property type="entry name" value="SerProtInhib-TIL_Domain"/>
</dbReference>
<evidence type="ECO:0000256" key="2">
    <source>
        <dbReference type="ARBA" id="ARBA00023157"/>
    </source>
</evidence>
<proteinExistence type="predicted"/>
<dbReference type="SUPFAM" id="SSF57567">
    <property type="entry name" value="Serine protease inhibitors"/>
    <property type="match status" value="1"/>
</dbReference>
<feature type="domain" description="TIL" evidence="3">
    <location>
        <begin position="16"/>
        <end position="70"/>
    </location>
</feature>
<evidence type="ECO:0000313" key="5">
    <source>
        <dbReference type="Proteomes" id="UP000886998"/>
    </source>
</evidence>
<name>A0A8X6Y2N0_9ARAC</name>
<comment type="caution">
    <text evidence="4">The sequence shown here is derived from an EMBL/GenBank/DDBJ whole genome shotgun (WGS) entry which is preliminary data.</text>
</comment>
<keyword evidence="5" id="KW-1185">Reference proteome</keyword>
<dbReference type="OrthoDB" id="6410882at2759"/>
<keyword evidence="2" id="KW-1015">Disulfide bond</keyword>
<organism evidence="4 5">
    <name type="scientific">Trichonephila inaurata madagascariensis</name>
    <dbReference type="NCBI Taxonomy" id="2747483"/>
    <lineage>
        <taxon>Eukaryota</taxon>
        <taxon>Metazoa</taxon>
        <taxon>Ecdysozoa</taxon>
        <taxon>Arthropoda</taxon>
        <taxon>Chelicerata</taxon>
        <taxon>Arachnida</taxon>
        <taxon>Araneae</taxon>
        <taxon>Araneomorphae</taxon>
        <taxon>Entelegynae</taxon>
        <taxon>Araneoidea</taxon>
        <taxon>Nephilidae</taxon>
        <taxon>Trichonephila</taxon>
        <taxon>Trichonephila inaurata</taxon>
    </lineage>
</organism>
<evidence type="ECO:0000259" key="3">
    <source>
        <dbReference type="Pfam" id="PF01826"/>
    </source>
</evidence>
<dbReference type="GO" id="GO:0030414">
    <property type="term" value="F:peptidase inhibitor activity"/>
    <property type="evidence" value="ECO:0007669"/>
    <property type="project" value="UniProtKB-KW"/>
</dbReference>
<dbReference type="CDD" id="cd19941">
    <property type="entry name" value="TIL"/>
    <property type="match status" value="1"/>
</dbReference>
<reference evidence="4" key="1">
    <citation type="submission" date="2020-08" db="EMBL/GenBank/DDBJ databases">
        <title>Multicomponent nature underlies the extraordinary mechanical properties of spider dragline silk.</title>
        <authorList>
            <person name="Kono N."/>
            <person name="Nakamura H."/>
            <person name="Mori M."/>
            <person name="Yoshida Y."/>
            <person name="Ohtoshi R."/>
            <person name="Malay A.D."/>
            <person name="Moran D.A.P."/>
            <person name="Tomita M."/>
            <person name="Numata K."/>
            <person name="Arakawa K."/>
        </authorList>
    </citation>
    <scope>NUCLEOTIDE SEQUENCE</scope>
</reference>
<accession>A0A8X6Y2N0</accession>
<protein>
    <recommendedName>
        <fullName evidence="3">TIL domain-containing protein</fullName>
    </recommendedName>
</protein>
<dbReference type="Proteomes" id="UP000886998">
    <property type="component" value="Unassembled WGS sequence"/>
</dbReference>
<dbReference type="Gene3D" id="2.10.25.10">
    <property type="entry name" value="Laminin"/>
    <property type="match status" value="1"/>
</dbReference>
<dbReference type="PANTHER" id="PTHR23259">
    <property type="entry name" value="RIDDLE"/>
    <property type="match status" value="1"/>
</dbReference>
<dbReference type="PANTHER" id="PTHR23259:SF69">
    <property type="entry name" value="GEO11767P1-RELATED"/>
    <property type="match status" value="1"/>
</dbReference>
<dbReference type="EMBL" id="BMAV01014818">
    <property type="protein sequence ID" value="GFY63526.1"/>
    <property type="molecule type" value="Genomic_DNA"/>
</dbReference>
<dbReference type="AlphaFoldDB" id="A0A8X6Y2N0"/>
<dbReference type="InterPro" id="IPR036084">
    <property type="entry name" value="Ser_inhib-like_sf"/>
</dbReference>
<evidence type="ECO:0000256" key="1">
    <source>
        <dbReference type="ARBA" id="ARBA00022690"/>
    </source>
</evidence>